<sequence>MKLFLILQIHGRMHMENINLKNNGMRDVFIDDLSKLLNIGSVILVGVGINDVYTLMKIGVKKSSFC</sequence>
<dbReference type="EMBL" id="LGTC01000001">
    <property type="protein sequence ID" value="KNY26939.1"/>
    <property type="molecule type" value="Genomic_DNA"/>
</dbReference>
<keyword evidence="2" id="KW-1185">Reference proteome</keyword>
<protein>
    <submittedName>
        <fullName evidence="1">Uncharacterized protein</fullName>
    </submittedName>
</protein>
<dbReference type="AlphaFoldDB" id="A0A0L6JMD9"/>
<comment type="caution">
    <text evidence="1">The sequence shown here is derived from an EMBL/GenBank/DDBJ whole genome shotgun (WGS) entry which is preliminary data.</text>
</comment>
<proteinExistence type="predicted"/>
<accession>A0A0L6JMD9</accession>
<dbReference type="STRING" id="398512.Bccel_2204"/>
<gene>
    <name evidence="1" type="ORF">Bccel_2204</name>
</gene>
<dbReference type="Proteomes" id="UP000036923">
    <property type="component" value="Unassembled WGS sequence"/>
</dbReference>
<evidence type="ECO:0000313" key="2">
    <source>
        <dbReference type="Proteomes" id="UP000036923"/>
    </source>
</evidence>
<name>A0A0L6JMD9_9FIRM</name>
<organism evidence="1 2">
    <name type="scientific">Pseudobacteroides cellulosolvens ATCC 35603 = DSM 2933</name>
    <dbReference type="NCBI Taxonomy" id="398512"/>
    <lineage>
        <taxon>Bacteria</taxon>
        <taxon>Bacillati</taxon>
        <taxon>Bacillota</taxon>
        <taxon>Clostridia</taxon>
        <taxon>Eubacteriales</taxon>
        <taxon>Oscillospiraceae</taxon>
        <taxon>Pseudobacteroides</taxon>
    </lineage>
</organism>
<evidence type="ECO:0000313" key="1">
    <source>
        <dbReference type="EMBL" id="KNY26939.1"/>
    </source>
</evidence>
<reference evidence="2" key="1">
    <citation type="submission" date="2015-07" db="EMBL/GenBank/DDBJ databases">
        <title>Near-Complete Genome Sequence of the Cellulolytic Bacterium Bacteroides (Pseudobacteroides) cellulosolvens ATCC 35603.</title>
        <authorList>
            <person name="Dassa B."/>
            <person name="Utturkar S.M."/>
            <person name="Klingeman D.M."/>
            <person name="Hurt R.A."/>
            <person name="Keller M."/>
            <person name="Xu J."/>
            <person name="Reddy Y.H.K."/>
            <person name="Borovok I."/>
            <person name="Grinberg I.R."/>
            <person name="Lamed R."/>
            <person name="Zhivin O."/>
            <person name="Bayer E.A."/>
            <person name="Brown S.D."/>
        </authorList>
    </citation>
    <scope>NUCLEOTIDE SEQUENCE [LARGE SCALE GENOMIC DNA]</scope>
    <source>
        <strain evidence="2">DSM 2933</strain>
    </source>
</reference>